<sequence>MNRLFALAALSKSFSTFGMVVRPSPYRWLFLLPVIAINGYCYFSTFSEDSIRVNILIETLMASDYILLTDIQREFRQIGQQEPIYNLGIWARFKWTVQLLFSPRGVGWTHEMKSIIPSHPNLTRLEFLRSRFISLIMALIGNDIAFILTSIDPGFSEHAPPFDEQPVVWRFWATGLFFFRLKSAINVYLLLVALLLVGTGLSEPDVWPDFFGKLSDAYTVRRWWGRVWHQQLRRIFSSHGKFLSQRVCGFRTGTLASSYTRLYLAFFLSGLIHITSLDPRPIRFFLSQAVVITFEDSVIAAANRVGFKRSQAIIRVLGYFWVYFVLSFTFGPWLDSMNATGVGGYDGTLVLGRYRDSWWLKGLLTQLDRR</sequence>
<dbReference type="GO" id="GO:0016020">
    <property type="term" value="C:membrane"/>
    <property type="evidence" value="ECO:0007669"/>
    <property type="project" value="UniProtKB-SubCell"/>
</dbReference>
<evidence type="ECO:0000313" key="8">
    <source>
        <dbReference type="Proteomes" id="UP000297245"/>
    </source>
</evidence>
<feature type="transmembrane region" description="Helical" evidence="5">
    <location>
        <begin position="132"/>
        <end position="151"/>
    </location>
</feature>
<keyword evidence="8" id="KW-1185">Reference proteome</keyword>
<evidence type="ECO:0000259" key="6">
    <source>
        <dbReference type="Pfam" id="PF13813"/>
    </source>
</evidence>
<evidence type="ECO:0000256" key="4">
    <source>
        <dbReference type="ARBA" id="ARBA00023136"/>
    </source>
</evidence>
<accession>A0A4V4HCI6</accession>
<dbReference type="OrthoDB" id="1077582at2759"/>
<proteinExistence type="predicted"/>
<feature type="transmembrane region" description="Helical" evidence="5">
    <location>
        <begin position="25"/>
        <end position="43"/>
    </location>
</feature>
<feature type="transmembrane region" description="Helical" evidence="5">
    <location>
        <begin position="313"/>
        <end position="334"/>
    </location>
</feature>
<dbReference type="AlphaFoldDB" id="A0A4V4HCI6"/>
<gene>
    <name evidence="7" type="ORF">K435DRAFT_733899</name>
</gene>
<comment type="subcellular location">
    <subcellularLocation>
        <location evidence="1">Membrane</location>
        <topology evidence="1">Multi-pass membrane protein</topology>
    </subcellularLocation>
</comment>
<keyword evidence="3 5" id="KW-1133">Transmembrane helix</keyword>
<dbReference type="EMBL" id="ML179655">
    <property type="protein sequence ID" value="THU83555.1"/>
    <property type="molecule type" value="Genomic_DNA"/>
</dbReference>
<dbReference type="InterPro" id="IPR032805">
    <property type="entry name" value="Wax_synthase_dom"/>
</dbReference>
<feature type="domain" description="Wax synthase" evidence="6">
    <location>
        <begin position="207"/>
        <end position="275"/>
    </location>
</feature>
<organism evidence="7 8">
    <name type="scientific">Dendrothele bispora (strain CBS 962.96)</name>
    <dbReference type="NCBI Taxonomy" id="1314807"/>
    <lineage>
        <taxon>Eukaryota</taxon>
        <taxon>Fungi</taxon>
        <taxon>Dikarya</taxon>
        <taxon>Basidiomycota</taxon>
        <taxon>Agaricomycotina</taxon>
        <taxon>Agaricomycetes</taxon>
        <taxon>Agaricomycetidae</taxon>
        <taxon>Agaricales</taxon>
        <taxon>Agaricales incertae sedis</taxon>
        <taxon>Dendrothele</taxon>
    </lineage>
</organism>
<evidence type="ECO:0000313" key="7">
    <source>
        <dbReference type="EMBL" id="THU83555.1"/>
    </source>
</evidence>
<feature type="transmembrane region" description="Helical" evidence="5">
    <location>
        <begin position="171"/>
        <end position="197"/>
    </location>
</feature>
<evidence type="ECO:0000256" key="5">
    <source>
        <dbReference type="SAM" id="Phobius"/>
    </source>
</evidence>
<reference evidence="7 8" key="1">
    <citation type="journal article" date="2019" name="Nat. Ecol. Evol.">
        <title>Megaphylogeny resolves global patterns of mushroom evolution.</title>
        <authorList>
            <person name="Varga T."/>
            <person name="Krizsan K."/>
            <person name="Foldi C."/>
            <person name="Dima B."/>
            <person name="Sanchez-Garcia M."/>
            <person name="Sanchez-Ramirez S."/>
            <person name="Szollosi G.J."/>
            <person name="Szarkandi J.G."/>
            <person name="Papp V."/>
            <person name="Albert L."/>
            <person name="Andreopoulos W."/>
            <person name="Angelini C."/>
            <person name="Antonin V."/>
            <person name="Barry K.W."/>
            <person name="Bougher N.L."/>
            <person name="Buchanan P."/>
            <person name="Buyck B."/>
            <person name="Bense V."/>
            <person name="Catcheside P."/>
            <person name="Chovatia M."/>
            <person name="Cooper J."/>
            <person name="Damon W."/>
            <person name="Desjardin D."/>
            <person name="Finy P."/>
            <person name="Geml J."/>
            <person name="Haridas S."/>
            <person name="Hughes K."/>
            <person name="Justo A."/>
            <person name="Karasinski D."/>
            <person name="Kautmanova I."/>
            <person name="Kiss B."/>
            <person name="Kocsube S."/>
            <person name="Kotiranta H."/>
            <person name="LaButti K.M."/>
            <person name="Lechner B.E."/>
            <person name="Liimatainen K."/>
            <person name="Lipzen A."/>
            <person name="Lukacs Z."/>
            <person name="Mihaltcheva S."/>
            <person name="Morgado L.N."/>
            <person name="Niskanen T."/>
            <person name="Noordeloos M.E."/>
            <person name="Ohm R.A."/>
            <person name="Ortiz-Santana B."/>
            <person name="Ovrebo C."/>
            <person name="Racz N."/>
            <person name="Riley R."/>
            <person name="Savchenko A."/>
            <person name="Shiryaev A."/>
            <person name="Soop K."/>
            <person name="Spirin V."/>
            <person name="Szebenyi C."/>
            <person name="Tomsovsky M."/>
            <person name="Tulloss R.E."/>
            <person name="Uehling J."/>
            <person name="Grigoriev I.V."/>
            <person name="Vagvolgyi C."/>
            <person name="Papp T."/>
            <person name="Martin F.M."/>
            <person name="Miettinen O."/>
            <person name="Hibbett D.S."/>
            <person name="Nagy L.G."/>
        </authorList>
    </citation>
    <scope>NUCLEOTIDE SEQUENCE [LARGE SCALE GENOMIC DNA]</scope>
    <source>
        <strain evidence="7 8">CBS 962.96</strain>
    </source>
</reference>
<keyword evidence="4 5" id="KW-0472">Membrane</keyword>
<dbReference type="Proteomes" id="UP000297245">
    <property type="component" value="Unassembled WGS sequence"/>
</dbReference>
<name>A0A4V4HCI6_DENBC</name>
<keyword evidence="2 5" id="KW-0812">Transmembrane</keyword>
<evidence type="ECO:0000256" key="3">
    <source>
        <dbReference type="ARBA" id="ARBA00022989"/>
    </source>
</evidence>
<evidence type="ECO:0000256" key="1">
    <source>
        <dbReference type="ARBA" id="ARBA00004141"/>
    </source>
</evidence>
<evidence type="ECO:0000256" key="2">
    <source>
        <dbReference type="ARBA" id="ARBA00022692"/>
    </source>
</evidence>
<protein>
    <recommendedName>
        <fullName evidence="6">Wax synthase domain-containing protein</fullName>
    </recommendedName>
</protein>
<dbReference type="Pfam" id="PF13813">
    <property type="entry name" value="MBOAT_2"/>
    <property type="match status" value="1"/>
</dbReference>